<protein>
    <submittedName>
        <fullName evidence="1">Uncharacterized protein</fullName>
    </submittedName>
</protein>
<dbReference type="EMBL" id="JYDJ01003018">
    <property type="protein sequence ID" value="KRX29750.1"/>
    <property type="molecule type" value="Genomic_DNA"/>
</dbReference>
<name>A0A0V0ST77_9BILA</name>
<dbReference type="AlphaFoldDB" id="A0A0V0ST77"/>
<organism evidence="1 2">
    <name type="scientific">Trichinella murrelli</name>
    <dbReference type="NCBI Taxonomy" id="144512"/>
    <lineage>
        <taxon>Eukaryota</taxon>
        <taxon>Metazoa</taxon>
        <taxon>Ecdysozoa</taxon>
        <taxon>Nematoda</taxon>
        <taxon>Enoplea</taxon>
        <taxon>Dorylaimia</taxon>
        <taxon>Trichinellida</taxon>
        <taxon>Trichinellidae</taxon>
        <taxon>Trichinella</taxon>
    </lineage>
</organism>
<accession>A0A0V0ST77</accession>
<proteinExistence type="predicted"/>
<comment type="caution">
    <text evidence="1">The sequence shown here is derived from an EMBL/GenBank/DDBJ whole genome shotgun (WGS) entry which is preliminary data.</text>
</comment>
<dbReference type="Proteomes" id="UP000055048">
    <property type="component" value="Unassembled WGS sequence"/>
</dbReference>
<evidence type="ECO:0000313" key="1">
    <source>
        <dbReference type="EMBL" id="KRX29750.1"/>
    </source>
</evidence>
<sequence length="30" mass="3435">MPLIPQSVCHLKILLKRSMFPLVAAHFLCK</sequence>
<reference evidence="1 2" key="1">
    <citation type="submission" date="2015-01" db="EMBL/GenBank/DDBJ databases">
        <title>Evolution of Trichinella species and genotypes.</title>
        <authorList>
            <person name="Korhonen P.K."/>
            <person name="Edoardo P."/>
            <person name="Giuseppe L.R."/>
            <person name="Gasser R.B."/>
        </authorList>
    </citation>
    <scope>NUCLEOTIDE SEQUENCE [LARGE SCALE GENOMIC DNA]</scope>
    <source>
        <strain evidence="1">ISS417</strain>
    </source>
</reference>
<gene>
    <name evidence="1" type="ORF">T05_5988</name>
</gene>
<keyword evidence="2" id="KW-1185">Reference proteome</keyword>
<evidence type="ECO:0000313" key="2">
    <source>
        <dbReference type="Proteomes" id="UP000055048"/>
    </source>
</evidence>